<evidence type="ECO:0000256" key="1">
    <source>
        <dbReference type="ARBA" id="ARBA00023012"/>
    </source>
</evidence>
<protein>
    <submittedName>
        <fullName evidence="3">Hpt domain-containing protein</fullName>
    </submittedName>
</protein>
<dbReference type="Pfam" id="PF01627">
    <property type="entry name" value="Hpt"/>
    <property type="match status" value="1"/>
</dbReference>
<comment type="caution">
    <text evidence="3">The sequence shown here is derived from an EMBL/GenBank/DDBJ whole genome shotgun (WGS) entry which is preliminary data.</text>
</comment>
<dbReference type="Gene3D" id="1.20.120.160">
    <property type="entry name" value="HPT domain"/>
    <property type="match status" value="1"/>
</dbReference>
<gene>
    <name evidence="3" type="ORF">ACFONP_01685</name>
</gene>
<accession>A0ABV7M9I7</accession>
<evidence type="ECO:0000313" key="4">
    <source>
        <dbReference type="Proteomes" id="UP001595607"/>
    </source>
</evidence>
<dbReference type="InterPro" id="IPR036641">
    <property type="entry name" value="HPT_dom_sf"/>
</dbReference>
<keyword evidence="4" id="KW-1185">Reference proteome</keyword>
<evidence type="ECO:0000259" key="2">
    <source>
        <dbReference type="Pfam" id="PF01627"/>
    </source>
</evidence>
<feature type="domain" description="HPt" evidence="2">
    <location>
        <begin position="26"/>
        <end position="98"/>
    </location>
</feature>
<keyword evidence="1" id="KW-0902">Two-component regulatory system</keyword>
<dbReference type="EMBL" id="JBHRVA010000002">
    <property type="protein sequence ID" value="MFC3301442.1"/>
    <property type="molecule type" value="Genomic_DNA"/>
</dbReference>
<sequence>MTDQAIDFDHLDRYVAGDAALRDEVLTIFEGQVARCLRLLDVDGPNEEWRSIAHALKGASRGIGAWEVGAVCEQAEKLSGTPDDVREARIALKQQIQACVETALVEIKRLRRT</sequence>
<reference evidence="4" key="1">
    <citation type="journal article" date="2019" name="Int. J. Syst. Evol. Microbiol.">
        <title>The Global Catalogue of Microorganisms (GCM) 10K type strain sequencing project: providing services to taxonomists for standard genome sequencing and annotation.</title>
        <authorList>
            <consortium name="The Broad Institute Genomics Platform"/>
            <consortium name="The Broad Institute Genome Sequencing Center for Infectious Disease"/>
            <person name="Wu L."/>
            <person name="Ma J."/>
        </authorList>
    </citation>
    <scope>NUCLEOTIDE SEQUENCE [LARGE SCALE GENOMIC DNA]</scope>
    <source>
        <strain evidence="4">KCTC 22245</strain>
    </source>
</reference>
<organism evidence="3 4">
    <name type="scientific">Parvularcula lutaonensis</name>
    <dbReference type="NCBI Taxonomy" id="491923"/>
    <lineage>
        <taxon>Bacteria</taxon>
        <taxon>Pseudomonadati</taxon>
        <taxon>Pseudomonadota</taxon>
        <taxon>Alphaproteobacteria</taxon>
        <taxon>Parvularculales</taxon>
        <taxon>Parvularculaceae</taxon>
        <taxon>Parvularcula</taxon>
    </lineage>
</organism>
<dbReference type="RefSeq" id="WP_189572444.1">
    <property type="nucleotide sequence ID" value="NZ_BMXU01000001.1"/>
</dbReference>
<evidence type="ECO:0000313" key="3">
    <source>
        <dbReference type="EMBL" id="MFC3301442.1"/>
    </source>
</evidence>
<name>A0ABV7M9I7_9PROT</name>
<proteinExistence type="predicted"/>
<dbReference type="InterPro" id="IPR008207">
    <property type="entry name" value="Sig_transdc_His_kin_Hpt_dom"/>
</dbReference>
<dbReference type="Proteomes" id="UP001595607">
    <property type="component" value="Unassembled WGS sequence"/>
</dbReference>
<dbReference type="SUPFAM" id="SSF47226">
    <property type="entry name" value="Histidine-containing phosphotransfer domain, HPT domain"/>
    <property type="match status" value="1"/>
</dbReference>